<evidence type="ECO:0000256" key="3">
    <source>
        <dbReference type="ARBA" id="ARBA00022679"/>
    </source>
</evidence>
<sequence>MNDDNAVAIIGIACRFPGAEDTDEYMKNLKEGKCFIDEVPKERWDSSQADVRDSDESWKNRSKYAALINEHDKWDNKCFGISDSEAAWMNPQQCLALEVTYSAIENAGITLDQIKGTKTGVFIGAMNDDFLLGLPNSRHELNNFVATGMAPSLTSNRISYHFDLRGPSLTLDTACSSALVAVHLGCQSLRSGESETAICGGVNLILTPLPFIPLSKAEMISPTGKSCAFSKDADGYVRGEGCGIVILKNYKKAVEDGDRILSLVATGCNQDGHSNTPITAPSSIQQHALLEDIYTRFQIDPATIQYIEAHGTGTRIGDPIEVNALATFFTKRKDNKSIPIGSVKTSIGHLESSAGTAGLIKTILMMKSGIFVPYLNFKLENANPKINFENIPFRVIKDLEIWPTSADGSRIACVNSFGFGGTNCHAIIRQLNDRKKTCQASTSTYALVCFSAKSLPALIKTIEHTRGHISSFNDYDYVTDISYTSLLKRSHFKYRFSCAVSSVPELKSEISTNMKSIENKSRYVMDDAHLIFVFCGVGTVWIGMCQQMLELYKPFKNKFSQIDKELKTYTDFSIIDEVRKPSNNLASDPYKGPLLIFACQVSLFHLWSALGVKVDCIIGQSVGEVAAAHVSGCLDLQNAVKVIFYRSILSAKASGGSMMVIGNCNVEEIQNLCDESDSKVCIAVYTSREACVISGDAKVICNIKEKLDREKPYFLKKELDVGCAYHSYHMDSISKEIEIKLADISGKKPHTVTISTVSGKVVDNNRMGTPSYWTQNIRKPVLLQEAISNSLRKNAQNIIVEIGPKPVIKAHLKNITDDSATCVASLNQPNEQKSFISALGILYENRVNIDFQSLFNGSENLVEIPRYKFNRDGNLLGALSMQAGLRVEFNQTCNHPFVSQEPMSKHFNVKITPIVAPYVYEHRIHNRNIAPGAVYGEIGLTIATQILGLTALQVEISLHFIRPLAVGKEEPIELQTQIIDQNIFEVKRTGHVLCKGKMCKAGRQPLQYICISDFKERCKTQIESSVFYNQLKALGLEYGKSLRVIGSCFVSDDEFVAEISLPSSALDSLNRHSLHPSILDGALQTVVLCFQNKNEDETQDKPIPVKISSLRVHRPMELNMFVVGKKAQSNDLDTMLNLFIVNKYGDIVVEVKGYEVRNISRENQQFDISDKVYHITWTPVKIDQSTSGELGKILSITFTSEGKQSLENVFRDENNIAVVLPFEKNNRVPVKELIEELVMNIKTHFEGISEISQICYFPGLMCKSTDQDAGEIFFAVKTSCVFLTHLIQYLVKEKMTDLPIYILTKQTQQKTSKSIENNTWVNVIGSELWGMVRCILRERIISNLRLIDFERDSDMLLVRKIMFNPDHDQWRKTSEYKVKDQQLYVNQICRLPFDKIDGPAHRKKTFNENEVFELRSVHQESLQNLIFVPKIITSSNQVNSPLYVKLKVTSVLCSDTWTPRIITHGIGELDPWKYTSEDGHEVILSEVSGYLENNHYNSSSTSYCFNPSNVRQSGISEKEELISCFPCTTSNFVFIPKSCVIEKTLFPLYRPGMLLEIVMYFSLLAEINDKNPLIAFIDTELSLHCNFLECVFQTSKRKIKHFNDTRSLIADLPTNVFHLILLTNNFKRLEEILSKQVQAGVKAYSFSGLVNKIMEKEIRHRFPNTSLVLINCDQVLCHDNLSKVMFQVKRLLSAKQTRPLFNGIEFPTKQSDIILSFKQTPCGNENRLAPHIPVVISRNQMLSRQATYIIIGGITGLGWELLKAMASRGGGVLISISRRGPSDQQLQGIDTIKMKYDCVIQCIRADISVFSSISDAFNQIKKTFPEHAIKGIFHGAAVVDDALLPDMTEDKFDKVLRPKVIGTWNLHLLAKNLTLDFFVLHSSISSAFGNAGQTNYGAGNAFKDAVAFHRRGLGIAGQSINWGALKLGLVQEKTEEYLKSQGFLAMKETEIVHCFFHSLFINSEQIICGTIDWKTVINVSPDMLHLTSRLHPILEDLNLLDTTKIKQNKISYIQFVESEELQTLSTSKKQTKVLETVSQIAADACAVDLSMIKPNTTLVSLGIDSMKGMSFINSVYKYTSCKIPVIAILEEDATIEKIAELIFKQIQNDDDGISTKSHQRPGYEKNTTENYLKVKGKEEIQIEVIIDIENEEHNSIYLSILKGDGPQRLCWATKEKQNVVYFRDITSIQNNDSNGLIELLIETKKEKYVFKSADTKHMKELARQLQNYLQTSDSTYL</sequence>
<dbReference type="Pfam" id="PF08659">
    <property type="entry name" value="KR"/>
    <property type="match status" value="1"/>
</dbReference>
<feature type="active site" description="Proton donor; for dehydratase activity" evidence="4">
    <location>
        <position position="1080"/>
    </location>
</feature>
<dbReference type="PANTHER" id="PTHR45681">
    <property type="entry name" value="POLYKETIDE SYNTHASE 44-RELATED"/>
    <property type="match status" value="1"/>
</dbReference>
<dbReference type="Gene3D" id="3.40.47.10">
    <property type="match status" value="1"/>
</dbReference>
<dbReference type="SMART" id="SM00822">
    <property type="entry name" value="PKS_KR"/>
    <property type="match status" value="1"/>
</dbReference>
<dbReference type="Proteomes" id="UP000596742">
    <property type="component" value="Unassembled WGS sequence"/>
</dbReference>
<evidence type="ECO:0000256" key="4">
    <source>
        <dbReference type="PROSITE-ProRule" id="PRU01363"/>
    </source>
</evidence>
<keyword evidence="9" id="KW-1185">Reference proteome</keyword>
<dbReference type="InterPro" id="IPR009081">
    <property type="entry name" value="PP-bd_ACP"/>
</dbReference>
<dbReference type="InterPro" id="IPR036291">
    <property type="entry name" value="NAD(P)-bd_dom_sf"/>
</dbReference>
<evidence type="ECO:0000259" key="5">
    <source>
        <dbReference type="PROSITE" id="PS50075"/>
    </source>
</evidence>
<dbReference type="InterPro" id="IPR032821">
    <property type="entry name" value="PKS_assoc"/>
</dbReference>
<dbReference type="InterPro" id="IPR036736">
    <property type="entry name" value="ACP-like_sf"/>
</dbReference>
<dbReference type="InterPro" id="IPR016036">
    <property type="entry name" value="Malonyl_transacylase_ACP-bd"/>
</dbReference>
<evidence type="ECO:0000256" key="2">
    <source>
        <dbReference type="ARBA" id="ARBA00022553"/>
    </source>
</evidence>
<dbReference type="InterPro" id="IPR014043">
    <property type="entry name" value="Acyl_transferase_dom"/>
</dbReference>
<dbReference type="PROSITE" id="PS52004">
    <property type="entry name" value="KS3_2"/>
    <property type="match status" value="1"/>
</dbReference>
<dbReference type="Pfam" id="PF14765">
    <property type="entry name" value="PS-DH"/>
    <property type="match status" value="1"/>
</dbReference>
<evidence type="ECO:0000259" key="7">
    <source>
        <dbReference type="PROSITE" id="PS52019"/>
    </source>
</evidence>
<dbReference type="GO" id="GO:0004315">
    <property type="term" value="F:3-oxoacyl-[acyl-carrier-protein] synthase activity"/>
    <property type="evidence" value="ECO:0007669"/>
    <property type="project" value="InterPro"/>
</dbReference>
<dbReference type="Gene3D" id="3.30.70.3290">
    <property type="match status" value="1"/>
</dbReference>
<evidence type="ECO:0000259" key="6">
    <source>
        <dbReference type="PROSITE" id="PS52004"/>
    </source>
</evidence>
<dbReference type="Pfam" id="PF00109">
    <property type="entry name" value="ketoacyl-synt"/>
    <property type="match status" value="1"/>
</dbReference>
<dbReference type="GO" id="GO:0006633">
    <property type="term" value="P:fatty acid biosynthetic process"/>
    <property type="evidence" value="ECO:0007669"/>
    <property type="project" value="UniProtKB-UniPathway"/>
</dbReference>
<dbReference type="Gene3D" id="3.10.129.110">
    <property type="entry name" value="Polyketide synthase dehydratase"/>
    <property type="match status" value="1"/>
</dbReference>
<proteinExistence type="predicted"/>
<dbReference type="SMART" id="SM00827">
    <property type="entry name" value="PKS_AT"/>
    <property type="match status" value="1"/>
</dbReference>
<dbReference type="Pfam" id="PF21089">
    <property type="entry name" value="PKS_DH_N"/>
    <property type="match status" value="1"/>
</dbReference>
<dbReference type="InterPro" id="IPR014030">
    <property type="entry name" value="Ketoacyl_synth_N"/>
</dbReference>
<dbReference type="InterPro" id="IPR001227">
    <property type="entry name" value="Ac_transferase_dom_sf"/>
</dbReference>
<dbReference type="InterPro" id="IPR049552">
    <property type="entry name" value="PKS_DH_N"/>
</dbReference>
<dbReference type="Pfam" id="PF00698">
    <property type="entry name" value="Acyl_transf_1"/>
    <property type="match status" value="1"/>
</dbReference>
<dbReference type="OrthoDB" id="329835at2759"/>
<dbReference type="SUPFAM" id="SSF55048">
    <property type="entry name" value="Probable ACP-binding domain of malonyl-CoA ACP transacylase"/>
    <property type="match status" value="1"/>
</dbReference>
<evidence type="ECO:0000313" key="9">
    <source>
        <dbReference type="Proteomes" id="UP000596742"/>
    </source>
</evidence>
<dbReference type="InterPro" id="IPR016035">
    <property type="entry name" value="Acyl_Trfase/lysoPLipase"/>
</dbReference>
<dbReference type="InterPro" id="IPR014031">
    <property type="entry name" value="Ketoacyl_synth_C"/>
</dbReference>
<dbReference type="Gene3D" id="3.40.366.10">
    <property type="entry name" value="Malonyl-Coenzyme A Acyl Carrier Protein, domain 2"/>
    <property type="match status" value="1"/>
</dbReference>
<dbReference type="SUPFAM" id="SSF53901">
    <property type="entry name" value="Thiolase-like"/>
    <property type="match status" value="1"/>
</dbReference>
<dbReference type="SUPFAM" id="SSF51735">
    <property type="entry name" value="NAD(P)-binding Rossmann-fold domains"/>
    <property type="match status" value="1"/>
</dbReference>
<dbReference type="SUPFAM" id="SSF47336">
    <property type="entry name" value="ACP-like"/>
    <property type="match status" value="1"/>
</dbReference>
<dbReference type="InterPro" id="IPR049900">
    <property type="entry name" value="PKS_mFAS_DH"/>
</dbReference>
<feature type="domain" description="Carrier" evidence="5">
    <location>
        <begin position="2031"/>
        <end position="2106"/>
    </location>
</feature>
<dbReference type="SUPFAM" id="SSF52151">
    <property type="entry name" value="FabD/lysophospholipase-like"/>
    <property type="match status" value="1"/>
</dbReference>
<dbReference type="Gene3D" id="1.10.1200.10">
    <property type="entry name" value="ACP-like"/>
    <property type="match status" value="1"/>
</dbReference>
<dbReference type="CDD" id="cd00833">
    <property type="entry name" value="PKS"/>
    <property type="match status" value="1"/>
</dbReference>
<dbReference type="InterPro" id="IPR049551">
    <property type="entry name" value="PKS_DH_C"/>
</dbReference>
<name>A0A8B6EI22_MYTGA</name>
<dbReference type="PROSITE" id="PS50075">
    <property type="entry name" value="CARRIER"/>
    <property type="match status" value="1"/>
</dbReference>
<keyword evidence="1" id="KW-0596">Phosphopantetheine</keyword>
<dbReference type="Gene3D" id="3.40.50.720">
    <property type="entry name" value="NAD(P)-binding Rossmann-like Domain"/>
    <property type="match status" value="1"/>
</dbReference>
<gene>
    <name evidence="8" type="ORF">MGAL_10B010723</name>
</gene>
<comment type="caution">
    <text evidence="8">The sequence shown here is derived from an EMBL/GenBank/DDBJ whole genome shotgun (WGS) entry which is preliminary data.</text>
</comment>
<dbReference type="InterPro" id="IPR016039">
    <property type="entry name" value="Thiolase-like"/>
</dbReference>
<dbReference type="UniPathway" id="UPA00094"/>
<protein>
    <submittedName>
        <fullName evidence="8">Uncharacterized protein</fullName>
    </submittedName>
</protein>
<dbReference type="PANTHER" id="PTHR45681:SF8">
    <property type="entry name" value="CARRIER DOMAIN-CONTAINING PROTEIN"/>
    <property type="match status" value="1"/>
</dbReference>
<dbReference type="InterPro" id="IPR013968">
    <property type="entry name" value="PKS_KR"/>
</dbReference>
<feature type="domain" description="Ketosynthase family 3 (KS3)" evidence="6">
    <location>
        <begin position="4"/>
        <end position="430"/>
    </location>
</feature>
<evidence type="ECO:0000313" key="8">
    <source>
        <dbReference type="EMBL" id="VDI33704.1"/>
    </source>
</evidence>
<organism evidence="8 9">
    <name type="scientific">Mytilus galloprovincialis</name>
    <name type="common">Mediterranean mussel</name>
    <dbReference type="NCBI Taxonomy" id="29158"/>
    <lineage>
        <taxon>Eukaryota</taxon>
        <taxon>Metazoa</taxon>
        <taxon>Spiralia</taxon>
        <taxon>Lophotrochozoa</taxon>
        <taxon>Mollusca</taxon>
        <taxon>Bivalvia</taxon>
        <taxon>Autobranchia</taxon>
        <taxon>Pteriomorphia</taxon>
        <taxon>Mytilida</taxon>
        <taxon>Mytiloidea</taxon>
        <taxon>Mytilidae</taxon>
        <taxon>Mytilinae</taxon>
        <taxon>Mytilus</taxon>
    </lineage>
</organism>
<dbReference type="Pfam" id="PF02801">
    <property type="entry name" value="Ketoacyl-synt_C"/>
    <property type="match status" value="1"/>
</dbReference>
<dbReference type="PROSITE" id="PS52019">
    <property type="entry name" value="PKS_MFAS_DH"/>
    <property type="match status" value="1"/>
</dbReference>
<feature type="domain" description="PKS/mFAS DH" evidence="7">
    <location>
        <begin position="890"/>
        <end position="1165"/>
    </location>
</feature>
<keyword evidence="2" id="KW-0597">Phosphoprotein</keyword>
<dbReference type="InterPro" id="IPR057326">
    <property type="entry name" value="KR_dom"/>
</dbReference>
<dbReference type="PROSITE" id="PS00606">
    <property type="entry name" value="KS3_1"/>
    <property type="match status" value="1"/>
</dbReference>
<feature type="region of interest" description="C-terminal hotdog fold" evidence="4">
    <location>
        <begin position="1019"/>
        <end position="1165"/>
    </location>
</feature>
<feature type="active site" description="Proton acceptor; for dehydratase activity" evidence="4">
    <location>
        <position position="922"/>
    </location>
</feature>
<keyword evidence="3" id="KW-0808">Transferase</keyword>
<reference evidence="8" key="1">
    <citation type="submission" date="2018-11" db="EMBL/GenBank/DDBJ databases">
        <authorList>
            <person name="Alioto T."/>
            <person name="Alioto T."/>
        </authorList>
    </citation>
    <scope>NUCLEOTIDE SEQUENCE</scope>
</reference>
<dbReference type="Pfam" id="PF16197">
    <property type="entry name" value="KAsynt_C_assoc"/>
    <property type="match status" value="1"/>
</dbReference>
<dbReference type="Pfam" id="PF00550">
    <property type="entry name" value="PP-binding"/>
    <property type="match status" value="1"/>
</dbReference>
<dbReference type="SMART" id="SM00825">
    <property type="entry name" value="PKS_KS"/>
    <property type="match status" value="1"/>
</dbReference>
<dbReference type="InterPro" id="IPR042104">
    <property type="entry name" value="PKS_dehydratase_sf"/>
</dbReference>
<dbReference type="InterPro" id="IPR018201">
    <property type="entry name" value="Ketoacyl_synth_AS"/>
</dbReference>
<feature type="region of interest" description="N-terminal hotdog fold" evidence="4">
    <location>
        <begin position="890"/>
        <end position="1005"/>
    </location>
</feature>
<evidence type="ECO:0000256" key="1">
    <source>
        <dbReference type="ARBA" id="ARBA00022450"/>
    </source>
</evidence>
<accession>A0A8B6EI22</accession>
<dbReference type="InterPro" id="IPR020841">
    <property type="entry name" value="PKS_Beta-ketoAc_synthase_dom"/>
</dbReference>
<dbReference type="InterPro" id="IPR050444">
    <property type="entry name" value="Polyketide_Synthase"/>
</dbReference>
<dbReference type="EMBL" id="UYJE01005065">
    <property type="protein sequence ID" value="VDI33704.1"/>
    <property type="molecule type" value="Genomic_DNA"/>
</dbReference>